<keyword evidence="7" id="KW-0472">Membrane</keyword>
<evidence type="ECO:0000313" key="9">
    <source>
        <dbReference type="EMBL" id="MFC6904477.1"/>
    </source>
</evidence>
<dbReference type="SUPFAM" id="SSF55874">
    <property type="entry name" value="ATPase domain of HSP90 chaperone/DNA topoisomerase II/histidine kinase"/>
    <property type="match status" value="1"/>
</dbReference>
<evidence type="ECO:0000313" key="10">
    <source>
        <dbReference type="Proteomes" id="UP001596312"/>
    </source>
</evidence>
<comment type="catalytic activity">
    <reaction evidence="1">
        <text>ATP + protein L-histidine = ADP + protein N-phospho-L-histidine.</text>
        <dbReference type="EC" id="2.7.13.3"/>
    </reaction>
</comment>
<reference evidence="9 10" key="1">
    <citation type="journal article" date="2019" name="Int. J. Syst. Evol. Microbiol.">
        <title>The Global Catalogue of Microorganisms (GCM) 10K type strain sequencing project: providing services to taxonomists for standard genome sequencing and annotation.</title>
        <authorList>
            <consortium name="The Broad Institute Genomics Platform"/>
            <consortium name="The Broad Institute Genome Sequencing Center for Infectious Disease"/>
            <person name="Wu L."/>
            <person name="Ma J."/>
        </authorList>
    </citation>
    <scope>NUCLEOTIDE SEQUENCE [LARGE SCALE GENOMIC DNA]</scope>
    <source>
        <strain evidence="9 10">CGMCC 1.3240</strain>
    </source>
</reference>
<protein>
    <recommendedName>
        <fullName evidence="2">histidine kinase</fullName>
        <ecNumber evidence="2">2.7.13.3</ecNumber>
    </recommendedName>
</protein>
<feature type="transmembrane region" description="Helical" evidence="7">
    <location>
        <begin position="93"/>
        <end position="113"/>
    </location>
</feature>
<evidence type="ECO:0000256" key="5">
    <source>
        <dbReference type="ARBA" id="ARBA00022777"/>
    </source>
</evidence>
<dbReference type="Pfam" id="PF02518">
    <property type="entry name" value="HATPase_c"/>
    <property type="match status" value="1"/>
</dbReference>
<keyword evidence="6" id="KW-0175">Coiled coil</keyword>
<dbReference type="InterPro" id="IPR036890">
    <property type="entry name" value="HATPase_C_sf"/>
</dbReference>
<dbReference type="PANTHER" id="PTHR43304">
    <property type="entry name" value="PHYTOCHROME-LIKE PROTEIN CPH1"/>
    <property type="match status" value="1"/>
</dbReference>
<comment type="caution">
    <text evidence="9">The sequence shown here is derived from an EMBL/GenBank/DDBJ whole genome shotgun (WGS) entry which is preliminary data.</text>
</comment>
<dbReference type="AlphaFoldDB" id="A0ABD5V4T1"/>
<sequence>MAFGGVYIVAGGLTYVWNVWYVPFWQTPLNYLLLICPGLFLLYNGYRLSRTEVPPEFYPTIALWCLGGCGVMVGLLALYHLQPGTSISTSTPVAPILTALSSVAGYGAGIHNARAKELQRTRERLDTTVEQLQTSNERLEQFAYAASHDLQEPLRMISSYLRLLERRSDDKLDEEGREYLEIVVDSADRMTAMVDGLLRYSRVASSDEGFEPVDLEEVLANVRNDLRMKIEDTDTEIAAEPLPIVEGEKDQLQQVFQNLLKNAIEYSGSGPPQIHVSAEPDGPMWIITVRDEGIGIDPVDADSVFELFQRGPNGTDHTGSGIGLALCEQIVERHGGEIWVDSELGEGSAFSFTLPAAPEGDHDA</sequence>
<evidence type="ECO:0000256" key="4">
    <source>
        <dbReference type="ARBA" id="ARBA00022679"/>
    </source>
</evidence>
<evidence type="ECO:0000256" key="6">
    <source>
        <dbReference type="SAM" id="Coils"/>
    </source>
</evidence>
<dbReference type="SUPFAM" id="SSF47384">
    <property type="entry name" value="Homodimeric domain of signal transducing histidine kinase"/>
    <property type="match status" value="1"/>
</dbReference>
<dbReference type="SMART" id="SM00388">
    <property type="entry name" value="HisKA"/>
    <property type="match status" value="1"/>
</dbReference>
<dbReference type="PROSITE" id="PS50109">
    <property type="entry name" value="HIS_KIN"/>
    <property type="match status" value="1"/>
</dbReference>
<keyword evidence="10" id="KW-1185">Reference proteome</keyword>
<dbReference type="InterPro" id="IPR005467">
    <property type="entry name" value="His_kinase_dom"/>
</dbReference>
<dbReference type="InterPro" id="IPR003594">
    <property type="entry name" value="HATPase_dom"/>
</dbReference>
<dbReference type="GO" id="GO:0004673">
    <property type="term" value="F:protein histidine kinase activity"/>
    <property type="evidence" value="ECO:0007669"/>
    <property type="project" value="UniProtKB-EC"/>
</dbReference>
<feature type="transmembrane region" description="Helical" evidence="7">
    <location>
        <begin position="29"/>
        <end position="46"/>
    </location>
</feature>
<evidence type="ECO:0000256" key="1">
    <source>
        <dbReference type="ARBA" id="ARBA00000085"/>
    </source>
</evidence>
<feature type="transmembrane region" description="Helical" evidence="7">
    <location>
        <begin position="58"/>
        <end position="81"/>
    </location>
</feature>
<evidence type="ECO:0000259" key="8">
    <source>
        <dbReference type="PROSITE" id="PS50109"/>
    </source>
</evidence>
<dbReference type="Pfam" id="PF16926">
    <property type="entry name" value="HisKA_4TM"/>
    <property type="match status" value="1"/>
</dbReference>
<dbReference type="EC" id="2.7.13.3" evidence="2"/>
<dbReference type="FunFam" id="3.30.565.10:FF:000006">
    <property type="entry name" value="Sensor histidine kinase WalK"/>
    <property type="match status" value="1"/>
</dbReference>
<name>A0ABD5V4T1_9EURY</name>
<feature type="domain" description="Histidine kinase" evidence="8">
    <location>
        <begin position="145"/>
        <end position="358"/>
    </location>
</feature>
<feature type="coiled-coil region" evidence="6">
    <location>
        <begin position="115"/>
        <end position="142"/>
    </location>
</feature>
<keyword evidence="7" id="KW-1133">Transmembrane helix</keyword>
<dbReference type="PRINTS" id="PR00344">
    <property type="entry name" value="BCTRLSENSOR"/>
</dbReference>
<evidence type="ECO:0000256" key="3">
    <source>
        <dbReference type="ARBA" id="ARBA00022553"/>
    </source>
</evidence>
<dbReference type="InterPro" id="IPR036097">
    <property type="entry name" value="HisK_dim/P_sf"/>
</dbReference>
<gene>
    <name evidence="9" type="ORF">ACFQGH_04620</name>
</gene>
<evidence type="ECO:0000256" key="7">
    <source>
        <dbReference type="SAM" id="Phobius"/>
    </source>
</evidence>
<proteinExistence type="predicted"/>
<dbReference type="InterPro" id="IPR003661">
    <property type="entry name" value="HisK_dim/P_dom"/>
</dbReference>
<dbReference type="Gene3D" id="1.10.287.130">
    <property type="match status" value="1"/>
</dbReference>
<keyword evidence="5" id="KW-0418">Kinase</keyword>
<keyword evidence="9" id="KW-0547">Nucleotide-binding</keyword>
<dbReference type="GO" id="GO:0005524">
    <property type="term" value="F:ATP binding"/>
    <property type="evidence" value="ECO:0007669"/>
    <property type="project" value="UniProtKB-KW"/>
</dbReference>
<dbReference type="InterPro" id="IPR004358">
    <property type="entry name" value="Sig_transdc_His_kin-like_C"/>
</dbReference>
<keyword evidence="4" id="KW-0808">Transferase</keyword>
<dbReference type="InterPro" id="IPR031623">
    <property type="entry name" value="HisKA_4TM"/>
</dbReference>
<keyword evidence="7" id="KW-0812">Transmembrane</keyword>
<dbReference type="EMBL" id="JBHSXQ010000001">
    <property type="protein sequence ID" value="MFC6904477.1"/>
    <property type="molecule type" value="Genomic_DNA"/>
</dbReference>
<dbReference type="Proteomes" id="UP001596312">
    <property type="component" value="Unassembled WGS sequence"/>
</dbReference>
<dbReference type="CDD" id="cd00082">
    <property type="entry name" value="HisKA"/>
    <property type="match status" value="1"/>
</dbReference>
<keyword evidence="9" id="KW-0067">ATP-binding</keyword>
<organism evidence="9 10">
    <name type="scientific">Halalkalicoccus tibetensis</name>
    <dbReference type="NCBI Taxonomy" id="175632"/>
    <lineage>
        <taxon>Archaea</taxon>
        <taxon>Methanobacteriati</taxon>
        <taxon>Methanobacteriota</taxon>
        <taxon>Stenosarchaea group</taxon>
        <taxon>Halobacteria</taxon>
        <taxon>Halobacteriales</taxon>
        <taxon>Halococcaceae</taxon>
        <taxon>Halalkalicoccus</taxon>
    </lineage>
</organism>
<keyword evidence="3" id="KW-0597">Phosphoprotein</keyword>
<dbReference type="Gene3D" id="3.30.565.10">
    <property type="entry name" value="Histidine kinase-like ATPase, C-terminal domain"/>
    <property type="match status" value="1"/>
</dbReference>
<feature type="transmembrane region" description="Helical" evidence="7">
    <location>
        <begin position="5"/>
        <end position="23"/>
    </location>
</feature>
<evidence type="ECO:0000256" key="2">
    <source>
        <dbReference type="ARBA" id="ARBA00012438"/>
    </source>
</evidence>
<dbReference type="SMART" id="SM00387">
    <property type="entry name" value="HATPase_c"/>
    <property type="match status" value="1"/>
</dbReference>
<accession>A0ABD5V4T1</accession>
<dbReference type="InterPro" id="IPR052162">
    <property type="entry name" value="Sensor_kinase/Photoreceptor"/>
</dbReference>
<dbReference type="RefSeq" id="WP_340602982.1">
    <property type="nucleotide sequence ID" value="NZ_JBBMXV010000001.1"/>
</dbReference>
<dbReference type="Pfam" id="PF00512">
    <property type="entry name" value="HisKA"/>
    <property type="match status" value="1"/>
</dbReference>
<dbReference type="PANTHER" id="PTHR43304:SF1">
    <property type="entry name" value="PAC DOMAIN-CONTAINING PROTEIN"/>
    <property type="match status" value="1"/>
</dbReference>